<reference evidence="2" key="1">
    <citation type="submission" date="2023-10" db="EMBL/GenBank/DDBJ databases">
        <authorList>
            <person name="Chen Y."/>
            <person name="Shah S."/>
            <person name="Dougan E. K."/>
            <person name="Thang M."/>
            <person name="Chan C."/>
        </authorList>
    </citation>
    <scope>NUCLEOTIDE SEQUENCE [LARGE SCALE GENOMIC DNA]</scope>
</reference>
<sequence length="525" mass="58495">MALEWAFVTDVGPGAALPPDTAWRKLSARQSNRAAAGQDGETHSEMEKNCATADPDLEDIIVRPSFDVEVEARTCDVSFITHDGATTTVTDISWSATWKYVESRVQDTSRLIVKNTFLDVPEDAARPPRRSASVPARGGRDADDPMAGGLAPGQASPRPEERTPSGRAYPISRASHSRLVKELTHINSTLTPARGYAQMPVGNSSFKTKSVNWQVPPRAAVAWRTVSRHQVYDNPTDIENLDSIVKDFARPGFCEPARAPPWRRSAVRRSKTDRGSHSASERQAAVHAAESTQAIERISIAVKKQREKFVKKREKTIVFGVGNDRDWRDAEADEAVFERAAKADDPESVEWEQWAGIVERGRPESLVLAKTTAAPTVKRAPGPGAIRKVDWAPLANRYLKGRRIILHTDRAKSYAMRVEGVLHDSVRHCKKRVNKNGKWVWMKPCYARLATHKLPCGRKLRTKAGSQVIDSAWKYIRSTLGGQTMVPNSETAATAIRSAQWLYWHTGKDLWAEMGSTFCANFWRR</sequence>
<name>A0ABN9X3S7_9DINO</name>
<feature type="compositionally biased region" description="Basic and acidic residues" evidence="1">
    <location>
        <begin position="270"/>
        <end position="280"/>
    </location>
</feature>
<keyword evidence="3" id="KW-1185">Reference proteome</keyword>
<evidence type="ECO:0008006" key="4">
    <source>
        <dbReference type="Google" id="ProtNLM"/>
    </source>
</evidence>
<proteinExistence type="predicted"/>
<gene>
    <name evidence="2" type="ORF">PCOR1329_LOCUS72073</name>
</gene>
<dbReference type="EMBL" id="CAUYUJ010019611">
    <property type="protein sequence ID" value="CAK0892406.1"/>
    <property type="molecule type" value="Genomic_DNA"/>
</dbReference>
<dbReference type="Proteomes" id="UP001189429">
    <property type="component" value="Unassembled WGS sequence"/>
</dbReference>
<organism evidence="2 3">
    <name type="scientific">Prorocentrum cordatum</name>
    <dbReference type="NCBI Taxonomy" id="2364126"/>
    <lineage>
        <taxon>Eukaryota</taxon>
        <taxon>Sar</taxon>
        <taxon>Alveolata</taxon>
        <taxon>Dinophyceae</taxon>
        <taxon>Prorocentrales</taxon>
        <taxon>Prorocentraceae</taxon>
        <taxon>Prorocentrum</taxon>
    </lineage>
</organism>
<evidence type="ECO:0000313" key="2">
    <source>
        <dbReference type="EMBL" id="CAK0892406.1"/>
    </source>
</evidence>
<evidence type="ECO:0000313" key="3">
    <source>
        <dbReference type="Proteomes" id="UP001189429"/>
    </source>
</evidence>
<comment type="caution">
    <text evidence="2">The sequence shown here is derived from an EMBL/GenBank/DDBJ whole genome shotgun (WGS) entry which is preliminary data.</text>
</comment>
<evidence type="ECO:0000256" key="1">
    <source>
        <dbReference type="SAM" id="MobiDB-lite"/>
    </source>
</evidence>
<protein>
    <recommendedName>
        <fullName evidence="4">Integrase catalytic domain-containing protein</fullName>
    </recommendedName>
</protein>
<feature type="region of interest" description="Disordered" evidence="1">
    <location>
        <begin position="123"/>
        <end position="172"/>
    </location>
</feature>
<accession>A0ABN9X3S7</accession>
<feature type="region of interest" description="Disordered" evidence="1">
    <location>
        <begin position="262"/>
        <end position="288"/>
    </location>
</feature>